<sequence length="182" mass="18981">MTVAEKLTLWLAQLRDTGRGVLVARLTIAVAGALAIIVPGTAAWDQLDLVPLVAIPLLAATVVLPDSLAGVLLLLAVTLGWLVRAPAEINWQLVITGIALVVTHLATAFAAQLPSYVRIERRALRRWILPGAIAVIVTPAVAIAAALVQGANVAGSLLVTVGALALATITIWFTAGQRLTRD</sequence>
<dbReference type="OrthoDB" id="3831305at2"/>
<feature type="transmembrane region" description="Helical" evidence="1">
    <location>
        <begin position="89"/>
        <end position="115"/>
    </location>
</feature>
<dbReference type="EMBL" id="SMKA01000071">
    <property type="protein sequence ID" value="TDC28709.1"/>
    <property type="molecule type" value="Genomic_DNA"/>
</dbReference>
<keyword evidence="1" id="KW-0812">Transmembrane</keyword>
<feature type="transmembrane region" description="Helical" evidence="1">
    <location>
        <begin position="154"/>
        <end position="175"/>
    </location>
</feature>
<dbReference type="AlphaFoldDB" id="A0A4R4Q1M3"/>
<keyword evidence="1" id="KW-0472">Membrane</keyword>
<evidence type="ECO:0000313" key="3">
    <source>
        <dbReference type="Proteomes" id="UP000295075"/>
    </source>
</evidence>
<organism evidence="2 3">
    <name type="scientific">Kribbella albertanoniae</name>
    <dbReference type="NCBI Taxonomy" id="1266829"/>
    <lineage>
        <taxon>Bacteria</taxon>
        <taxon>Bacillati</taxon>
        <taxon>Actinomycetota</taxon>
        <taxon>Actinomycetes</taxon>
        <taxon>Propionibacteriales</taxon>
        <taxon>Kribbellaceae</taxon>
        <taxon>Kribbella</taxon>
    </lineage>
</organism>
<reference evidence="2 3" key="1">
    <citation type="submission" date="2019-03" db="EMBL/GenBank/DDBJ databases">
        <title>Draft genome sequences of novel Actinobacteria.</title>
        <authorList>
            <person name="Sahin N."/>
            <person name="Ay H."/>
            <person name="Saygin H."/>
        </authorList>
    </citation>
    <scope>NUCLEOTIDE SEQUENCE [LARGE SCALE GENOMIC DNA]</scope>
    <source>
        <strain evidence="2 3">JCM 30547</strain>
    </source>
</reference>
<feature type="transmembrane region" description="Helical" evidence="1">
    <location>
        <begin position="20"/>
        <end position="38"/>
    </location>
</feature>
<protein>
    <submittedName>
        <fullName evidence="2">Uncharacterized protein</fullName>
    </submittedName>
</protein>
<keyword evidence="3" id="KW-1185">Reference proteome</keyword>
<accession>A0A4R4Q1M3</accession>
<proteinExistence type="predicted"/>
<feature type="transmembrane region" description="Helical" evidence="1">
    <location>
        <begin position="127"/>
        <end position="148"/>
    </location>
</feature>
<feature type="transmembrane region" description="Helical" evidence="1">
    <location>
        <begin position="50"/>
        <end position="83"/>
    </location>
</feature>
<evidence type="ECO:0000313" key="2">
    <source>
        <dbReference type="EMBL" id="TDC28709.1"/>
    </source>
</evidence>
<dbReference type="RefSeq" id="WP_132407956.1">
    <property type="nucleotide sequence ID" value="NZ_SMKA01000071.1"/>
</dbReference>
<dbReference type="Proteomes" id="UP000295075">
    <property type="component" value="Unassembled WGS sequence"/>
</dbReference>
<comment type="caution">
    <text evidence="2">The sequence shown here is derived from an EMBL/GenBank/DDBJ whole genome shotgun (WGS) entry which is preliminary data.</text>
</comment>
<name>A0A4R4Q1M3_9ACTN</name>
<gene>
    <name evidence="2" type="ORF">E1261_17605</name>
</gene>
<evidence type="ECO:0000256" key="1">
    <source>
        <dbReference type="SAM" id="Phobius"/>
    </source>
</evidence>
<keyword evidence="1" id="KW-1133">Transmembrane helix</keyword>